<keyword evidence="3" id="KW-1185">Reference proteome</keyword>
<dbReference type="EMBL" id="JAKJXP020000203">
    <property type="protein sequence ID" value="KAK7738443.1"/>
    <property type="molecule type" value="Genomic_DNA"/>
</dbReference>
<evidence type="ECO:0000313" key="2">
    <source>
        <dbReference type="EMBL" id="KAK7738443.1"/>
    </source>
</evidence>
<name>A0AAN9UAX0_9PEZI</name>
<reference evidence="2 3" key="1">
    <citation type="submission" date="2024-02" db="EMBL/GenBank/DDBJ databases">
        <title>De novo assembly and annotation of 12 fungi associated with fruit tree decline syndrome in Ontario, Canada.</title>
        <authorList>
            <person name="Sulman M."/>
            <person name="Ellouze W."/>
            <person name="Ilyukhin E."/>
        </authorList>
    </citation>
    <scope>NUCLEOTIDE SEQUENCE [LARGE SCALE GENOMIC DNA]</scope>
    <source>
        <strain evidence="2 3">M11/M66-122</strain>
    </source>
</reference>
<dbReference type="Proteomes" id="UP001320420">
    <property type="component" value="Unassembled WGS sequence"/>
</dbReference>
<dbReference type="AlphaFoldDB" id="A0AAN9UAX0"/>
<comment type="caution">
    <text evidence="2">The sequence shown here is derived from an EMBL/GenBank/DDBJ whole genome shotgun (WGS) entry which is preliminary data.</text>
</comment>
<gene>
    <name evidence="2" type="ORF">SLS62_011373</name>
</gene>
<protein>
    <submittedName>
        <fullName evidence="2">Uncharacterized protein</fullName>
    </submittedName>
</protein>
<proteinExistence type="predicted"/>
<evidence type="ECO:0000313" key="3">
    <source>
        <dbReference type="Proteomes" id="UP001320420"/>
    </source>
</evidence>
<sequence length="165" mass="18024">MAPTPALLIPEQGPLLLDVSDEHYDVVPNEAVEGEEGEDESGTLLPDAKPPSDSSRSSRLILVQLCFVMLLFDFTQYSVYAPLTEVFEDIICNNFYPPGSPERDCKSVPVQSELALVKGYKDAFNQIPILKAVGGGANFGTSMFYTAVADVIEEKHRTEGPALDR</sequence>
<organism evidence="2 3">
    <name type="scientific">Diatrype stigma</name>
    <dbReference type="NCBI Taxonomy" id="117547"/>
    <lineage>
        <taxon>Eukaryota</taxon>
        <taxon>Fungi</taxon>
        <taxon>Dikarya</taxon>
        <taxon>Ascomycota</taxon>
        <taxon>Pezizomycotina</taxon>
        <taxon>Sordariomycetes</taxon>
        <taxon>Xylariomycetidae</taxon>
        <taxon>Xylariales</taxon>
        <taxon>Diatrypaceae</taxon>
        <taxon>Diatrype</taxon>
    </lineage>
</organism>
<feature type="region of interest" description="Disordered" evidence="1">
    <location>
        <begin position="27"/>
        <end position="55"/>
    </location>
</feature>
<feature type="compositionally biased region" description="Acidic residues" evidence="1">
    <location>
        <begin position="32"/>
        <end position="41"/>
    </location>
</feature>
<accession>A0AAN9UAX0</accession>
<evidence type="ECO:0000256" key="1">
    <source>
        <dbReference type="SAM" id="MobiDB-lite"/>
    </source>
</evidence>